<proteinExistence type="predicted"/>
<sequence>MEGDNTDMETAKMEMQSKEQHENPENLISPFNTTFLDLPLMDLMPIIAQYLEPQDLFALRCTSHYCKHVVDDVGFTYLGIVDLTYSGCGWWTYSKYFDRPGEKKYNSRIAIRERIMQKCRKARKLKVAKDWITNDLMYEFLKNNPSLEEFELDESSPISNEALKPLLNCKNLTVLKVPYSQCGDNEFLRSLSQHNNHLLKIDFEASSCRTSYSPQVIKEFISKQPHLQYIRFAVCRRL</sequence>
<feature type="region of interest" description="Disordered" evidence="1">
    <location>
        <begin position="1"/>
        <end position="24"/>
    </location>
</feature>
<reference evidence="3" key="1">
    <citation type="submission" date="2020-05" db="UniProtKB">
        <authorList>
            <consortium name="EnsemblMetazoa"/>
        </authorList>
    </citation>
    <scope>IDENTIFICATION</scope>
    <source>
        <strain evidence="3">Jacobina</strain>
    </source>
</reference>
<dbReference type="EnsemblMetazoa" id="LLOJ002688-RA">
    <property type="protein sequence ID" value="LLOJ002688-PA"/>
    <property type="gene ID" value="LLOJ002688"/>
</dbReference>
<organism evidence="3 4">
    <name type="scientific">Lutzomyia longipalpis</name>
    <name type="common">Sand fly</name>
    <dbReference type="NCBI Taxonomy" id="7200"/>
    <lineage>
        <taxon>Eukaryota</taxon>
        <taxon>Metazoa</taxon>
        <taxon>Ecdysozoa</taxon>
        <taxon>Arthropoda</taxon>
        <taxon>Hexapoda</taxon>
        <taxon>Insecta</taxon>
        <taxon>Pterygota</taxon>
        <taxon>Neoptera</taxon>
        <taxon>Endopterygota</taxon>
        <taxon>Diptera</taxon>
        <taxon>Nematocera</taxon>
        <taxon>Psychodoidea</taxon>
        <taxon>Psychodidae</taxon>
        <taxon>Lutzomyia</taxon>
        <taxon>Lutzomyia</taxon>
    </lineage>
</organism>
<evidence type="ECO:0000256" key="1">
    <source>
        <dbReference type="SAM" id="MobiDB-lite"/>
    </source>
</evidence>
<dbReference type="InterPro" id="IPR032675">
    <property type="entry name" value="LRR_dom_sf"/>
</dbReference>
<dbReference type="Gene3D" id="3.80.10.10">
    <property type="entry name" value="Ribonuclease Inhibitor"/>
    <property type="match status" value="1"/>
</dbReference>
<dbReference type="Proteomes" id="UP000092461">
    <property type="component" value="Unassembled WGS sequence"/>
</dbReference>
<dbReference type="Pfam" id="PF00646">
    <property type="entry name" value="F-box"/>
    <property type="match status" value="1"/>
</dbReference>
<keyword evidence="4" id="KW-1185">Reference proteome</keyword>
<dbReference type="VEuPathDB" id="VectorBase:LLONM1_001022"/>
<dbReference type="SUPFAM" id="SSF52047">
    <property type="entry name" value="RNI-like"/>
    <property type="match status" value="1"/>
</dbReference>
<dbReference type="EMBL" id="AJWK01008723">
    <property type="status" value="NOT_ANNOTATED_CDS"/>
    <property type="molecule type" value="Genomic_DNA"/>
</dbReference>
<evidence type="ECO:0000259" key="2">
    <source>
        <dbReference type="Pfam" id="PF00646"/>
    </source>
</evidence>
<protein>
    <recommendedName>
        <fullName evidence="2">F-box domain-containing protein</fullName>
    </recommendedName>
</protein>
<dbReference type="VEuPathDB" id="VectorBase:LLOJ002688"/>
<feature type="compositionally biased region" description="Basic and acidic residues" evidence="1">
    <location>
        <begin position="9"/>
        <end position="24"/>
    </location>
</feature>
<accession>A0A1B0CEB8</accession>
<name>A0A1B0CEB8_LUTLO</name>
<evidence type="ECO:0000313" key="3">
    <source>
        <dbReference type="EnsemblMetazoa" id="LLOJ002688-PA"/>
    </source>
</evidence>
<dbReference type="InterPro" id="IPR001810">
    <property type="entry name" value="F-box_dom"/>
</dbReference>
<feature type="domain" description="F-box" evidence="2">
    <location>
        <begin position="42"/>
        <end position="76"/>
    </location>
</feature>
<dbReference type="AlphaFoldDB" id="A0A1B0CEB8"/>
<evidence type="ECO:0000313" key="4">
    <source>
        <dbReference type="Proteomes" id="UP000092461"/>
    </source>
</evidence>